<dbReference type="AlphaFoldDB" id="A0A6B9XVW4"/>
<reference evidence="1" key="1">
    <citation type="submission" date="2019-03" db="EMBL/GenBank/DDBJ databases">
        <title>Largest Complete Mitochondrial Genome of a Gymnosperm, Sitka Spruce (Picea sitchensis), Indicates Complex Physical Structure.</title>
        <authorList>
            <person name="Jackman S.D."/>
            <person name="Coombe L."/>
            <person name="Warren R."/>
            <person name="Kirk H."/>
            <person name="Trinh E."/>
            <person name="McLeod T."/>
            <person name="Pleasance S."/>
            <person name="Pandoh P."/>
            <person name="Zhao Y."/>
            <person name="Coope R."/>
            <person name="Bousquet J."/>
            <person name="Bohlmann J.C."/>
            <person name="Jones S.J.M."/>
            <person name="Birol I."/>
        </authorList>
    </citation>
    <scope>NUCLEOTIDE SEQUENCE</scope>
    <source>
        <strain evidence="1">Q903</strain>
    </source>
</reference>
<proteinExistence type="predicted"/>
<sequence>MSLLRGVGTFGGIAIFYEFPICHPMMTLCFLPPKIDESNDISVPVLVSSSLSE</sequence>
<dbReference type="EMBL" id="MK697702">
    <property type="protein sequence ID" value="QHR91395.1"/>
    <property type="molecule type" value="Genomic_DNA"/>
</dbReference>
<evidence type="ECO:0000313" key="1">
    <source>
        <dbReference type="EMBL" id="QHR91395.1"/>
    </source>
</evidence>
<geneLocation type="mitochondrion" evidence="1"/>
<name>A0A6B9XVW4_PICSI</name>
<organism evidence="1">
    <name type="scientific">Picea sitchensis</name>
    <name type="common">Sitka spruce</name>
    <name type="synonym">Pinus sitchensis</name>
    <dbReference type="NCBI Taxonomy" id="3332"/>
    <lineage>
        <taxon>Eukaryota</taxon>
        <taxon>Viridiplantae</taxon>
        <taxon>Streptophyta</taxon>
        <taxon>Embryophyta</taxon>
        <taxon>Tracheophyta</taxon>
        <taxon>Spermatophyta</taxon>
        <taxon>Pinopsida</taxon>
        <taxon>Pinidae</taxon>
        <taxon>Conifers I</taxon>
        <taxon>Pinales</taxon>
        <taxon>Pinaceae</taxon>
        <taxon>Picea</taxon>
    </lineage>
</organism>
<gene>
    <name evidence="1" type="primary">orf05461</name>
    <name evidence="1" type="ORF">Q903MT_gene5429</name>
</gene>
<protein>
    <submittedName>
        <fullName evidence="1">Uncharacterized protein</fullName>
    </submittedName>
</protein>
<accession>A0A6B9XVW4</accession>
<keyword evidence="1" id="KW-0496">Mitochondrion</keyword>